<reference evidence="1 2" key="1">
    <citation type="submission" date="2018-01" db="EMBL/GenBank/DDBJ databases">
        <title>Bacillus asahii Genome sequencing and assembly.</title>
        <authorList>
            <person name="Jiang H."/>
            <person name="Feng Y."/>
            <person name="Zhao F."/>
            <person name="Lin X."/>
        </authorList>
    </citation>
    <scope>NUCLEOTIDE SEQUENCE [LARGE SCALE GENOMIC DNA]</scope>
    <source>
        <strain evidence="1 2">OM18</strain>
    </source>
</reference>
<dbReference type="Proteomes" id="UP000283095">
    <property type="component" value="Chromosome"/>
</dbReference>
<organism evidence="1 2">
    <name type="scientific">Peribacillus asahii</name>
    <dbReference type="NCBI Taxonomy" id="228899"/>
    <lineage>
        <taxon>Bacteria</taxon>
        <taxon>Bacillati</taxon>
        <taxon>Bacillota</taxon>
        <taxon>Bacilli</taxon>
        <taxon>Bacillales</taxon>
        <taxon>Bacillaceae</taxon>
        <taxon>Peribacillus</taxon>
    </lineage>
</organism>
<protein>
    <submittedName>
        <fullName evidence="1">Uncharacterized protein</fullName>
    </submittedName>
</protein>
<dbReference type="RefSeq" id="WP_127760248.1">
    <property type="nucleotide sequence ID" value="NZ_CP026095.1"/>
</dbReference>
<proteinExistence type="predicted"/>
<evidence type="ECO:0000313" key="2">
    <source>
        <dbReference type="Proteomes" id="UP000283095"/>
    </source>
</evidence>
<evidence type="ECO:0000313" key="1">
    <source>
        <dbReference type="EMBL" id="AZV42850.1"/>
    </source>
</evidence>
<dbReference type="KEGG" id="pasa:BAOM_2241"/>
<dbReference type="AlphaFoldDB" id="A0A3Q9RM92"/>
<name>A0A3Q9RM92_9BACI</name>
<dbReference type="EMBL" id="CP026095">
    <property type="protein sequence ID" value="AZV42850.1"/>
    <property type="molecule type" value="Genomic_DNA"/>
</dbReference>
<gene>
    <name evidence="1" type="ORF">BAOM_2241</name>
</gene>
<dbReference type="OrthoDB" id="2381462at2"/>
<accession>A0A3Q9RM92</accession>
<sequence>MLLLPIHFDENEWFVLIALLPLILGFIVFRKVLPSGITVAVLLYFASIGKWTDYVIGIKFQQYLALDTFKQDLFDWLCLGIAYPLFGYFFVYILVRRELKGIFVSFYILVWSVILVFSEWVASLFNVFVYMEWNLMYSFVVYLLVLTLGFFYLKVIQRCYCFFIQK</sequence>